<evidence type="ECO:0000313" key="2">
    <source>
        <dbReference type="WBParaSite" id="ACAC_0000628801-mRNA-1"/>
    </source>
</evidence>
<proteinExistence type="predicted"/>
<evidence type="ECO:0000313" key="1">
    <source>
        <dbReference type="Proteomes" id="UP000035642"/>
    </source>
</evidence>
<dbReference type="Proteomes" id="UP000035642">
    <property type="component" value="Unassembled WGS sequence"/>
</dbReference>
<accession>A0A0K0D893</accession>
<sequence length="129" mass="14682">MKLNFCFTTITGKGLRINTTSNQVITSDDLTTFGDGLREAYGLDAGLCRNYILILGVELAKEIYVWVCCMFPSIHSDCRVCKVCVIFCRIFFRSYVNWRVNALKTWERPSTATSYNFICFSSSSLTLIL</sequence>
<keyword evidence="1" id="KW-1185">Reference proteome</keyword>
<dbReference type="AlphaFoldDB" id="A0A0K0D893"/>
<organism evidence="1 2">
    <name type="scientific">Angiostrongylus cantonensis</name>
    <name type="common">Rat lungworm</name>
    <dbReference type="NCBI Taxonomy" id="6313"/>
    <lineage>
        <taxon>Eukaryota</taxon>
        <taxon>Metazoa</taxon>
        <taxon>Ecdysozoa</taxon>
        <taxon>Nematoda</taxon>
        <taxon>Chromadorea</taxon>
        <taxon>Rhabditida</taxon>
        <taxon>Rhabditina</taxon>
        <taxon>Rhabditomorpha</taxon>
        <taxon>Strongyloidea</taxon>
        <taxon>Metastrongylidae</taxon>
        <taxon>Angiostrongylus</taxon>
    </lineage>
</organism>
<dbReference type="STRING" id="6313.A0A0K0D893"/>
<name>A0A0K0D893_ANGCA</name>
<reference evidence="1" key="1">
    <citation type="submission" date="2012-09" db="EMBL/GenBank/DDBJ databases">
        <authorList>
            <person name="Martin A.A."/>
        </authorList>
    </citation>
    <scope>NUCLEOTIDE SEQUENCE</scope>
</reference>
<dbReference type="WBParaSite" id="ACAC_0000628801-mRNA-1">
    <property type="protein sequence ID" value="ACAC_0000628801-mRNA-1"/>
    <property type="gene ID" value="ACAC_0000628801"/>
</dbReference>
<reference evidence="2" key="2">
    <citation type="submission" date="2017-02" db="UniProtKB">
        <authorList>
            <consortium name="WormBaseParasite"/>
        </authorList>
    </citation>
    <scope>IDENTIFICATION</scope>
</reference>
<protein>
    <submittedName>
        <fullName evidence="2">Crinkler (CRN) family protein</fullName>
    </submittedName>
</protein>